<feature type="compositionally biased region" description="Basic and acidic residues" evidence="3">
    <location>
        <begin position="372"/>
        <end position="390"/>
    </location>
</feature>
<dbReference type="GO" id="GO:0006281">
    <property type="term" value="P:DNA repair"/>
    <property type="evidence" value="ECO:0007669"/>
    <property type="project" value="InterPro"/>
</dbReference>
<evidence type="ECO:0000256" key="1">
    <source>
        <dbReference type="ARBA" id="ARBA00004123"/>
    </source>
</evidence>
<protein>
    <recommendedName>
        <fullName evidence="5">Methyl-CpG-binding domain protein 4-like protein</fullName>
    </recommendedName>
</protein>
<sequence length="635" mass="73268">MEEKERHSDLFLEFAFRNDGLKKKKGNDSQSGGAVFLSSIHPVKKANARSNLPMIDLQSQNSRGISPYFQKKKTLECNSNRIISPYFQKAVKEGEDRDSEAPLESESRGISPYFQKKRRMVFDSIACSGSDSNSQRLISPYFQKAVKQEERYSEEHCNFPNETDNKKKKKKKRKRKGNDTFESLKEERKINVQNVKMDDQKMGVELPVFNSNSSSERKVSPFCQKAVKEEEEMNLEAQVDSKPTVVSPYFEKKKRAVSDSVANSSSDSNSQRLVSPYFQKAVKQQERNPEEHCNFPNKIERRKTKKRKKKGNDTVESFKEQKKKINVQNVRVEDQKMEVQQPISSSNSNSQKKVSPYCQRAVKEEEEGNSEEDTKKGHENEESFKEEGKRKTNAQNVTMEDEKMKLPKKKSRAPPIRVVSPYFPINEEDAKKPVRAMFFNKLNVAYRRKSPDNNWKPPPSHFHLLQEDHYHDPWRVMVICMLLNCTSGLQGWFGTCVTCMILKWAVEPRSHVVGFIMIELPVGILLASRVISDLFTLCPDAKTATDVPTEMIEKVIETLGLQKKRAAMIQRFSREYLDDSWTHVTQLHGIGKYAADAYAIFCSGDWGLVVPNDHMLVKYWKYLYKVITPYGSQKQ</sequence>
<feature type="region of interest" description="Disordered" evidence="3">
    <location>
        <begin position="151"/>
        <end position="187"/>
    </location>
</feature>
<feature type="compositionally biased region" description="Low complexity" evidence="3">
    <location>
        <begin position="258"/>
        <end position="270"/>
    </location>
</feature>
<dbReference type="GO" id="GO:0005634">
    <property type="term" value="C:nucleus"/>
    <property type="evidence" value="ECO:0007669"/>
    <property type="project" value="UniProtKB-SubCell"/>
</dbReference>
<comment type="subcellular location">
    <subcellularLocation>
        <location evidence="1">Nucleus</location>
    </subcellularLocation>
</comment>
<evidence type="ECO:0008006" key="5">
    <source>
        <dbReference type="Google" id="ProtNLM"/>
    </source>
</evidence>
<feature type="compositionally biased region" description="Basic and acidic residues" evidence="3">
    <location>
        <begin position="177"/>
        <end position="187"/>
    </location>
</feature>
<feature type="compositionally biased region" description="Basic and acidic residues" evidence="3">
    <location>
        <begin position="283"/>
        <end position="293"/>
    </location>
</feature>
<reference evidence="4" key="1">
    <citation type="journal article" date="2007" name="PLoS ONE">
        <title>The first genome sequence of an elite grapevine cultivar (Pinot noir Vitis vinifera L.): coping with a highly heterozygous genome.</title>
        <authorList>
            <person name="Velasco R."/>
            <person name="Zharkikh A."/>
            <person name="Troggio M."/>
            <person name="Cartwright D.A."/>
            <person name="Cestaro A."/>
            <person name="Pruss D."/>
            <person name="Pindo M."/>
            <person name="FitzGerald L.M."/>
            <person name="Vezzulli S."/>
            <person name="Reid J."/>
            <person name="Malacarne G."/>
            <person name="Iliev D."/>
            <person name="Coppola G."/>
            <person name="Wardell B."/>
            <person name="Micheletti D."/>
            <person name="Macalma T."/>
            <person name="Facci M."/>
            <person name="Mitchell J.T."/>
            <person name="Perazzolli M."/>
            <person name="Eldredge G."/>
            <person name="Gatto P."/>
            <person name="Oyzerski R."/>
            <person name="Moretto M."/>
            <person name="Gutin N."/>
            <person name="Stefanini M."/>
            <person name="Chen Y."/>
            <person name="Segala C."/>
            <person name="Davenport C."/>
            <person name="Dematte L."/>
            <person name="Mraz A."/>
            <person name="Battilana J."/>
            <person name="Stormo K."/>
            <person name="Costa F."/>
            <person name="Tao Q."/>
            <person name="Si-Ammour A."/>
            <person name="Harkins T."/>
            <person name="Lackey A."/>
            <person name="Perbost C."/>
            <person name="Taillon B."/>
            <person name="Stella A."/>
            <person name="Solovyev V."/>
            <person name="Fawcett J.A."/>
            <person name="Sterck L."/>
            <person name="Vandepoele K."/>
            <person name="Grando S.M."/>
            <person name="Toppo S."/>
            <person name="Moser C."/>
            <person name="Lanchbury J."/>
            <person name="Bogden R."/>
            <person name="Skolnick M."/>
            <person name="Sgaramella V."/>
            <person name="Bhatnagar S.K."/>
            <person name="Fontana P."/>
            <person name="Gutin A."/>
            <person name="Van de Peer Y."/>
            <person name="Salamini F."/>
            <person name="Viola R."/>
        </authorList>
    </citation>
    <scope>NUCLEOTIDE SEQUENCE</scope>
</reference>
<organism evidence="4">
    <name type="scientific">Vitis vinifera</name>
    <name type="common">Grape</name>
    <dbReference type="NCBI Taxonomy" id="29760"/>
    <lineage>
        <taxon>Eukaryota</taxon>
        <taxon>Viridiplantae</taxon>
        <taxon>Streptophyta</taxon>
        <taxon>Embryophyta</taxon>
        <taxon>Tracheophyta</taxon>
        <taxon>Spermatophyta</taxon>
        <taxon>Magnoliopsida</taxon>
        <taxon>eudicotyledons</taxon>
        <taxon>Gunneridae</taxon>
        <taxon>Pentapetalae</taxon>
        <taxon>rosids</taxon>
        <taxon>Vitales</taxon>
        <taxon>Vitaceae</taxon>
        <taxon>Viteae</taxon>
        <taxon>Vitis</taxon>
    </lineage>
</organism>
<name>A5ATW5_VITVI</name>
<keyword evidence="2" id="KW-0539">Nucleus</keyword>
<dbReference type="Gene3D" id="1.10.340.30">
    <property type="entry name" value="Hypothetical protein, domain 2"/>
    <property type="match status" value="2"/>
</dbReference>
<dbReference type="PANTHER" id="PTHR15074:SF0">
    <property type="entry name" value="METHYL-CPG-BINDING DOMAIN PROTEIN 4-LIKE PROTEIN"/>
    <property type="match status" value="1"/>
</dbReference>
<feature type="compositionally biased region" description="Basic residues" evidence="3">
    <location>
        <begin position="166"/>
        <end position="176"/>
    </location>
</feature>
<dbReference type="ExpressionAtlas" id="A5ATW5">
    <property type="expression patterns" value="baseline and differential"/>
</dbReference>
<dbReference type="EMBL" id="AM435406">
    <property type="protein sequence ID" value="CAN67143.1"/>
    <property type="molecule type" value="Genomic_DNA"/>
</dbReference>
<feature type="compositionally biased region" description="Low complexity" evidence="3">
    <location>
        <begin position="339"/>
        <end position="356"/>
    </location>
</feature>
<proteinExistence type="predicted"/>
<dbReference type="AlphaFoldDB" id="A5ATW5"/>
<dbReference type="GO" id="GO:0003824">
    <property type="term" value="F:catalytic activity"/>
    <property type="evidence" value="ECO:0007669"/>
    <property type="project" value="InterPro"/>
</dbReference>
<dbReference type="GO" id="GO:0003677">
    <property type="term" value="F:DNA binding"/>
    <property type="evidence" value="ECO:0007669"/>
    <property type="project" value="InterPro"/>
</dbReference>
<feature type="compositionally biased region" description="Basic and acidic residues" evidence="3">
    <location>
        <begin position="311"/>
        <end position="320"/>
    </location>
</feature>
<dbReference type="PANTHER" id="PTHR15074">
    <property type="entry name" value="METHYL-CPG-BINDING PROTEIN"/>
    <property type="match status" value="1"/>
</dbReference>
<gene>
    <name evidence="4" type="ORF">VITISV_044254</name>
</gene>
<evidence type="ECO:0000256" key="3">
    <source>
        <dbReference type="SAM" id="MobiDB-lite"/>
    </source>
</evidence>
<evidence type="ECO:0000313" key="4">
    <source>
        <dbReference type="EMBL" id="CAN67143.1"/>
    </source>
</evidence>
<evidence type="ECO:0000256" key="2">
    <source>
        <dbReference type="ARBA" id="ARBA00023242"/>
    </source>
</evidence>
<dbReference type="SUPFAM" id="SSF48150">
    <property type="entry name" value="DNA-glycosylase"/>
    <property type="match status" value="1"/>
</dbReference>
<feature type="region of interest" description="Disordered" evidence="3">
    <location>
        <begin position="254"/>
        <end position="411"/>
    </location>
</feature>
<dbReference type="InterPro" id="IPR011257">
    <property type="entry name" value="DNA_glycosylase"/>
</dbReference>
<feature type="compositionally biased region" description="Basic residues" evidence="3">
    <location>
        <begin position="300"/>
        <end position="310"/>
    </location>
</feature>
<accession>A5ATW5</accession>
<dbReference type="InterPro" id="IPR045138">
    <property type="entry name" value="MeCP2/MBD4"/>
</dbReference>